<name>A0A2C9D8B0_9HYPH</name>
<reference evidence="3" key="1">
    <citation type="submission" date="2017-09" db="EMBL/GenBank/DDBJ databases">
        <title>Genome sequence of Nannocystis excedens DSM 71.</title>
        <authorList>
            <person name="Blom J."/>
        </authorList>
    </citation>
    <scope>NUCLEOTIDE SEQUENCE [LARGE SCALE GENOMIC DNA]</scope>
    <source>
        <strain evidence="3">type strain: E19</strain>
    </source>
</reference>
<dbReference type="InterPro" id="IPR052519">
    <property type="entry name" value="Euk-type_GlcNAc_Kinase"/>
</dbReference>
<keyword evidence="3" id="KW-1185">Reference proteome</keyword>
<dbReference type="CDD" id="cd24082">
    <property type="entry name" value="ASKHA_NBD_GspK-like"/>
    <property type="match status" value="1"/>
</dbReference>
<keyword evidence="2" id="KW-0808">Transferase</keyword>
<dbReference type="InterPro" id="IPR043129">
    <property type="entry name" value="ATPase_NBD"/>
</dbReference>
<dbReference type="Pfam" id="PF01869">
    <property type="entry name" value="BcrAD_BadFG"/>
    <property type="match status" value="1"/>
</dbReference>
<accession>A0A2C9D8B0</accession>
<dbReference type="KEGG" id="hdi:HDIA_2827"/>
<dbReference type="PANTHER" id="PTHR43190">
    <property type="entry name" value="N-ACETYL-D-GLUCOSAMINE KINASE"/>
    <property type="match status" value="1"/>
</dbReference>
<evidence type="ECO:0000313" key="2">
    <source>
        <dbReference type="EMBL" id="SON56368.1"/>
    </source>
</evidence>
<dbReference type="GO" id="GO:0047931">
    <property type="term" value="F:glucosamine kinase activity"/>
    <property type="evidence" value="ECO:0007669"/>
    <property type="project" value="UniProtKB-EC"/>
</dbReference>
<dbReference type="OrthoDB" id="63487at2"/>
<dbReference type="EC" id="2.7.1.8" evidence="2"/>
<evidence type="ECO:0000259" key="1">
    <source>
        <dbReference type="Pfam" id="PF01869"/>
    </source>
</evidence>
<organism evidence="2 3">
    <name type="scientific">Hartmannibacter diazotrophicus</name>
    <dbReference type="NCBI Taxonomy" id="1482074"/>
    <lineage>
        <taxon>Bacteria</taxon>
        <taxon>Pseudomonadati</taxon>
        <taxon>Pseudomonadota</taxon>
        <taxon>Alphaproteobacteria</taxon>
        <taxon>Hyphomicrobiales</taxon>
        <taxon>Pleomorphomonadaceae</taxon>
        <taxon>Hartmannibacter</taxon>
    </lineage>
</organism>
<feature type="domain" description="ATPase BadF/BadG/BcrA/BcrD type" evidence="1">
    <location>
        <begin position="8"/>
        <end position="257"/>
    </location>
</feature>
<dbReference type="Gene3D" id="3.30.420.40">
    <property type="match status" value="2"/>
</dbReference>
<dbReference type="AlphaFoldDB" id="A0A2C9D8B0"/>
<dbReference type="Proteomes" id="UP000223606">
    <property type="component" value="Chromosome 1"/>
</dbReference>
<dbReference type="PANTHER" id="PTHR43190:SF3">
    <property type="entry name" value="N-ACETYL-D-GLUCOSAMINE KINASE"/>
    <property type="match status" value="1"/>
</dbReference>
<protein>
    <submittedName>
        <fullName evidence="2">Glucosamine kinase GspK</fullName>
        <ecNumber evidence="2">2.7.1.8</ecNumber>
    </submittedName>
</protein>
<proteinExistence type="predicted"/>
<sequence length="293" mass="29293">MDQVIYFLGVDGGGTGCRARLTDTAGRVLGLGSGGPANLTAGVAPVIASVLGAARDAFEAAGLGAEAMEATAAGLGLAGANASGLAGALLEQPHPFAFLTLGSDAEIACLGAHRGEDGGILILGTGSQGVISAGGRTQTVGGWGFALSDGGSGAVLGRAALRRALLGHERIASSSPFTAAILATFDNAPERMLAFALKAVPADWARFAPQVFEHAARGDPVARELLEGASGEVTGLIDRMIGLGAERIALMGGLAASYRPHLPSRLASWLVEPQGDALDGALALARASLAREH</sequence>
<gene>
    <name evidence="2" type="primary">gspK</name>
    <name evidence="2" type="ORF">HDIA_2827</name>
</gene>
<dbReference type="SUPFAM" id="SSF53067">
    <property type="entry name" value="Actin-like ATPase domain"/>
    <property type="match status" value="2"/>
</dbReference>
<keyword evidence="2" id="KW-0418">Kinase</keyword>
<dbReference type="InterPro" id="IPR002731">
    <property type="entry name" value="ATPase_BadF"/>
</dbReference>
<dbReference type="EMBL" id="LT960614">
    <property type="protein sequence ID" value="SON56368.1"/>
    <property type="molecule type" value="Genomic_DNA"/>
</dbReference>
<evidence type="ECO:0000313" key="3">
    <source>
        <dbReference type="Proteomes" id="UP000223606"/>
    </source>
</evidence>